<dbReference type="SUPFAM" id="SSF53335">
    <property type="entry name" value="S-adenosyl-L-methionine-dependent methyltransferases"/>
    <property type="match status" value="1"/>
</dbReference>
<gene>
    <name evidence="1" type="ORF">JM946_26240</name>
</gene>
<comment type="caution">
    <text evidence="1">The sequence shown here is derived from an EMBL/GenBank/DDBJ whole genome shotgun (WGS) entry which is preliminary data.</text>
</comment>
<sequence length="198" mass="22507">MSTQTASDFWKAQTEYPFAFTRKRRIYELNYLVPRLAKVAGKRLLDLGCGDGSLLECLLRLTDFEEFHGYDIAADLLRDIDPRIHTAVFDIAQPGELPEVDAAIVAGVIQYVFDDAVVDALFARLTAPIVWVRSTCTLQPQAERVVKDGYASNYRTLPETIALLSRHHQVTAVDRIYPDELESAFGTKQFYFEARRTR</sequence>
<keyword evidence="1" id="KW-0808">Transferase</keyword>
<dbReference type="InterPro" id="IPR029063">
    <property type="entry name" value="SAM-dependent_MTases_sf"/>
</dbReference>
<evidence type="ECO:0000313" key="2">
    <source>
        <dbReference type="Proteomes" id="UP000661077"/>
    </source>
</evidence>
<dbReference type="Proteomes" id="UP000661077">
    <property type="component" value="Unassembled WGS sequence"/>
</dbReference>
<protein>
    <submittedName>
        <fullName evidence="1">Class I SAM-dependent methyltransferase</fullName>
    </submittedName>
</protein>
<keyword evidence="2" id="KW-1185">Reference proteome</keyword>
<organism evidence="1 2">
    <name type="scientific">Steroidobacter gossypii</name>
    <dbReference type="NCBI Taxonomy" id="2805490"/>
    <lineage>
        <taxon>Bacteria</taxon>
        <taxon>Pseudomonadati</taxon>
        <taxon>Pseudomonadota</taxon>
        <taxon>Gammaproteobacteria</taxon>
        <taxon>Steroidobacterales</taxon>
        <taxon>Steroidobacteraceae</taxon>
        <taxon>Steroidobacter</taxon>
    </lineage>
</organism>
<dbReference type="GO" id="GO:0008168">
    <property type="term" value="F:methyltransferase activity"/>
    <property type="evidence" value="ECO:0007669"/>
    <property type="project" value="UniProtKB-KW"/>
</dbReference>
<proteinExistence type="predicted"/>
<reference evidence="1 2" key="1">
    <citation type="journal article" date="2021" name="Int. J. Syst. Evol. Microbiol.">
        <title>Steroidobacter gossypii sp. nov., isolated from soil of cotton cropping field.</title>
        <authorList>
            <person name="Huang R."/>
            <person name="Yang S."/>
            <person name="Zhen C."/>
            <person name="Liu W."/>
        </authorList>
    </citation>
    <scope>NUCLEOTIDE SEQUENCE [LARGE SCALE GENOMIC DNA]</scope>
    <source>
        <strain evidence="1 2">S1-65</strain>
    </source>
</reference>
<accession>A0ABS1X4U6</accession>
<keyword evidence="1" id="KW-0489">Methyltransferase</keyword>
<evidence type="ECO:0000313" key="1">
    <source>
        <dbReference type="EMBL" id="MBM0108245.1"/>
    </source>
</evidence>
<dbReference type="Gene3D" id="3.40.50.150">
    <property type="entry name" value="Vaccinia Virus protein VP39"/>
    <property type="match status" value="1"/>
</dbReference>
<dbReference type="GO" id="GO:0032259">
    <property type="term" value="P:methylation"/>
    <property type="evidence" value="ECO:0007669"/>
    <property type="project" value="UniProtKB-KW"/>
</dbReference>
<dbReference type="RefSeq" id="WP_203170388.1">
    <property type="nucleotide sequence ID" value="NZ_JAEVLS010000008.1"/>
</dbReference>
<name>A0ABS1X4U6_9GAMM</name>
<dbReference type="EMBL" id="JAEVLS010000008">
    <property type="protein sequence ID" value="MBM0108245.1"/>
    <property type="molecule type" value="Genomic_DNA"/>
</dbReference>